<name>A0A915PXW2_9BILA</name>
<evidence type="ECO:0000313" key="5">
    <source>
        <dbReference type="Proteomes" id="UP000887581"/>
    </source>
</evidence>
<dbReference type="Pfam" id="PF16366">
    <property type="entry name" value="CEBP_ZZ"/>
    <property type="match status" value="1"/>
</dbReference>
<dbReference type="SUPFAM" id="SSF54928">
    <property type="entry name" value="RNA-binding domain, RBD"/>
    <property type="match status" value="1"/>
</dbReference>
<dbReference type="GO" id="GO:0045202">
    <property type="term" value="C:synapse"/>
    <property type="evidence" value="ECO:0007669"/>
    <property type="project" value="TreeGrafter"/>
</dbReference>
<dbReference type="PROSITE" id="PS50102">
    <property type="entry name" value="RRM"/>
    <property type="match status" value="1"/>
</dbReference>
<evidence type="ECO:0000256" key="2">
    <source>
        <dbReference type="PROSITE-ProRule" id="PRU00176"/>
    </source>
</evidence>
<evidence type="ECO:0000256" key="1">
    <source>
        <dbReference type="ARBA" id="ARBA00022884"/>
    </source>
</evidence>
<dbReference type="PANTHER" id="PTHR12566:SF9">
    <property type="entry name" value="CYTOPLASMIC POLYADENYLATION ELEMENT-BINDING PROTEIN 1"/>
    <property type="match status" value="1"/>
</dbReference>
<dbReference type="InterPro" id="IPR035979">
    <property type="entry name" value="RBD_domain_sf"/>
</dbReference>
<sequence>MDKLEVKDHNSNVKILEEKATTSKTSITNAAKILASKKDGNEVTSSILTDRNHIASGKSYRRSNGKGSDADIRKMSANTTTINNNTVAKNINSNGSTKKNGNLNQARDASNNKGSKKSFDSIIFDAQPIQQSWQTVMSGTTEYQQYHHQIVAHMLQNGYSPTYVQMMTASVVQSQVTEASIGFEMRRGKPCCWKGELPPRNYCNPVFSSKVFIGGVPWDITDQGTFISNHELDFKLLSKVIRFYRVKTLSDALLRQLLVTVQANVTKWSHKSFSKYGSCRVEWPSKESRHPRISPRRAKITGYVYMVFENDWAVKKLLQDCSQEFGTAGEWYFKLTARRANGLEIRQVQVIPWVITDASYILNPSIPLEPKKTVFVGALHGMITAQVLFSIMRDVYGDVLFVGIDTDRQKYPIGSARVTFSTQSAYFRAIESGYLEIRTSKFTKKVQIDPFLEDAKCSQCECVQGPYFCREKSCFKYFCLQCWEVRHALTGPYGGHKPMIRTHRRSVQSESYITYSTANCAVSYDPRTVVSQQYFGTISRGTVTSEIGFRMDIRPPLPNHITEIAKPANMKLAFGQPTYLLPTYPNQSFKQVQVWVPSANQTAIVAHENKLKARPVNSFRRISCNGMSSSESHNGHSQSGSPLRVKNFEETLSVASVPSSCAPGIETVSTNAA</sequence>
<dbReference type="Pfam" id="PF16367">
    <property type="entry name" value="RRM_7"/>
    <property type="match status" value="1"/>
</dbReference>
<dbReference type="AlphaFoldDB" id="A0A915PXW2"/>
<dbReference type="InterPro" id="IPR038446">
    <property type="entry name" value="CEBP_ZZ_sf"/>
</dbReference>
<evidence type="ECO:0000259" key="4">
    <source>
        <dbReference type="PROSITE" id="PS50102"/>
    </source>
</evidence>
<feature type="region of interest" description="Disordered" evidence="3">
    <location>
        <begin position="83"/>
        <end position="114"/>
    </location>
</feature>
<dbReference type="InterPro" id="IPR032296">
    <property type="entry name" value="CEBP_ZZ"/>
</dbReference>
<dbReference type="GO" id="GO:0005737">
    <property type="term" value="C:cytoplasm"/>
    <property type="evidence" value="ECO:0007669"/>
    <property type="project" value="TreeGrafter"/>
</dbReference>
<protein>
    <submittedName>
        <fullName evidence="6">RRM domain-containing protein</fullName>
    </submittedName>
</protein>
<proteinExistence type="predicted"/>
<dbReference type="PANTHER" id="PTHR12566">
    <property type="entry name" value="CYTOPLASMIC POLYADENYLATION ELEMENT BINDING PROTEIN CPEB"/>
    <property type="match status" value="1"/>
</dbReference>
<dbReference type="InterPro" id="IPR034819">
    <property type="entry name" value="CPEB"/>
</dbReference>
<dbReference type="GO" id="GO:2000766">
    <property type="term" value="P:negative regulation of cytoplasmic translation"/>
    <property type="evidence" value="ECO:0007669"/>
    <property type="project" value="TreeGrafter"/>
</dbReference>
<dbReference type="InterPro" id="IPR012677">
    <property type="entry name" value="Nucleotide-bd_a/b_plait_sf"/>
</dbReference>
<evidence type="ECO:0000256" key="3">
    <source>
        <dbReference type="SAM" id="MobiDB-lite"/>
    </source>
</evidence>
<dbReference type="InterPro" id="IPR000504">
    <property type="entry name" value="RRM_dom"/>
</dbReference>
<dbReference type="CDD" id="cd12725">
    <property type="entry name" value="RRM2_CPEB1"/>
    <property type="match status" value="1"/>
</dbReference>
<dbReference type="GO" id="GO:0005634">
    <property type="term" value="C:nucleus"/>
    <property type="evidence" value="ECO:0007669"/>
    <property type="project" value="TreeGrafter"/>
</dbReference>
<organism evidence="5 6">
    <name type="scientific">Setaria digitata</name>
    <dbReference type="NCBI Taxonomy" id="48799"/>
    <lineage>
        <taxon>Eukaryota</taxon>
        <taxon>Metazoa</taxon>
        <taxon>Ecdysozoa</taxon>
        <taxon>Nematoda</taxon>
        <taxon>Chromadorea</taxon>
        <taxon>Rhabditida</taxon>
        <taxon>Spirurina</taxon>
        <taxon>Spiruromorpha</taxon>
        <taxon>Filarioidea</taxon>
        <taxon>Setariidae</taxon>
        <taxon>Setaria</taxon>
    </lineage>
</organism>
<dbReference type="CDD" id="cd19757">
    <property type="entry name" value="Bbox1"/>
    <property type="match status" value="1"/>
</dbReference>
<evidence type="ECO:0000313" key="6">
    <source>
        <dbReference type="WBParaSite" id="sdigi.contig349.g7645.t1"/>
    </source>
</evidence>
<dbReference type="Gene3D" id="4.10.640.40">
    <property type="entry name" value="Cytoplasmic polyadenylation element-binding protein, ZZ domain"/>
    <property type="match status" value="1"/>
</dbReference>
<accession>A0A915PXW2</accession>
<feature type="compositionally biased region" description="Polar residues" evidence="3">
    <location>
        <begin position="95"/>
        <end position="113"/>
    </location>
</feature>
<dbReference type="Gene3D" id="3.30.70.330">
    <property type="match status" value="2"/>
</dbReference>
<reference evidence="6" key="1">
    <citation type="submission" date="2022-11" db="UniProtKB">
        <authorList>
            <consortium name="WormBaseParasite"/>
        </authorList>
    </citation>
    <scope>IDENTIFICATION</scope>
</reference>
<dbReference type="FunFam" id="3.30.70.330:FF:000483">
    <property type="entry name" value="Cytoplasmic polyadenylation element-binding protein 2"/>
    <property type="match status" value="1"/>
</dbReference>
<dbReference type="Proteomes" id="UP000887581">
    <property type="component" value="Unplaced"/>
</dbReference>
<keyword evidence="5" id="KW-1185">Reference proteome</keyword>
<dbReference type="WBParaSite" id="sdigi.contig349.g7645.t1">
    <property type="protein sequence ID" value="sdigi.contig349.g7645.t1"/>
    <property type="gene ID" value="sdigi.contig349.g7645"/>
</dbReference>
<feature type="domain" description="RRM" evidence="4">
    <location>
        <begin position="372"/>
        <end position="453"/>
    </location>
</feature>
<dbReference type="GO" id="GO:0003730">
    <property type="term" value="F:mRNA 3'-UTR binding"/>
    <property type="evidence" value="ECO:0007669"/>
    <property type="project" value="InterPro"/>
</dbReference>
<keyword evidence="1 2" id="KW-0694">RNA-binding</keyword>
<feature type="compositionally biased region" description="Low complexity" evidence="3">
    <location>
        <begin position="83"/>
        <end position="94"/>
    </location>
</feature>
<dbReference type="GO" id="GO:0008135">
    <property type="term" value="F:translation factor activity, RNA binding"/>
    <property type="evidence" value="ECO:0007669"/>
    <property type="project" value="TreeGrafter"/>
</dbReference>
<dbReference type="GO" id="GO:0043005">
    <property type="term" value="C:neuron projection"/>
    <property type="evidence" value="ECO:0007669"/>
    <property type="project" value="TreeGrafter"/>
</dbReference>
<dbReference type="GO" id="GO:0043022">
    <property type="term" value="F:ribosome binding"/>
    <property type="evidence" value="ECO:0007669"/>
    <property type="project" value="TreeGrafter"/>
</dbReference>
<dbReference type="GO" id="GO:0000900">
    <property type="term" value="F:mRNA regulatory element binding translation repressor activity"/>
    <property type="evidence" value="ECO:0007669"/>
    <property type="project" value="TreeGrafter"/>
</dbReference>